<dbReference type="EMBL" id="JBFAIH010000002">
    <property type="protein sequence ID" value="MEV0362144.1"/>
    <property type="molecule type" value="Genomic_DNA"/>
</dbReference>
<feature type="transmembrane region" description="Helical" evidence="8">
    <location>
        <begin position="332"/>
        <end position="354"/>
    </location>
</feature>
<evidence type="ECO:0000256" key="7">
    <source>
        <dbReference type="PROSITE-ProRule" id="PRU10141"/>
    </source>
</evidence>
<evidence type="ECO:0000256" key="3">
    <source>
        <dbReference type="ARBA" id="ARBA00022679"/>
    </source>
</evidence>
<dbReference type="PANTHER" id="PTHR43289:SF6">
    <property type="entry name" value="SERINE_THREONINE-PROTEIN KINASE NEKL-3"/>
    <property type="match status" value="1"/>
</dbReference>
<dbReference type="PROSITE" id="PS00107">
    <property type="entry name" value="PROTEIN_KINASE_ATP"/>
    <property type="match status" value="1"/>
</dbReference>
<dbReference type="PROSITE" id="PS50011">
    <property type="entry name" value="PROTEIN_KINASE_DOM"/>
    <property type="match status" value="1"/>
</dbReference>
<keyword evidence="5 10" id="KW-0418">Kinase</keyword>
<gene>
    <name evidence="10" type="ORF">AB0H72_05525</name>
</gene>
<dbReference type="InterPro" id="IPR036365">
    <property type="entry name" value="PGBD-like_sf"/>
</dbReference>
<feature type="binding site" evidence="7">
    <location>
        <position position="42"/>
    </location>
    <ligand>
        <name>ATP</name>
        <dbReference type="ChEBI" id="CHEBI:30616"/>
    </ligand>
</feature>
<feature type="domain" description="Protein kinase" evidence="9">
    <location>
        <begin position="12"/>
        <end position="277"/>
    </location>
</feature>
<dbReference type="SMART" id="SM00220">
    <property type="entry name" value="S_TKc"/>
    <property type="match status" value="1"/>
</dbReference>
<keyword evidence="6 7" id="KW-0067">ATP-binding</keyword>
<evidence type="ECO:0000256" key="4">
    <source>
        <dbReference type="ARBA" id="ARBA00022741"/>
    </source>
</evidence>
<evidence type="ECO:0000256" key="8">
    <source>
        <dbReference type="SAM" id="Phobius"/>
    </source>
</evidence>
<dbReference type="InterPro" id="IPR002477">
    <property type="entry name" value="Peptidoglycan-bd-like"/>
</dbReference>
<dbReference type="InterPro" id="IPR008271">
    <property type="entry name" value="Ser/Thr_kinase_AS"/>
</dbReference>
<comment type="caution">
    <text evidence="10">The sequence shown here is derived from an EMBL/GenBank/DDBJ whole genome shotgun (WGS) entry which is preliminary data.</text>
</comment>
<evidence type="ECO:0000313" key="11">
    <source>
        <dbReference type="Proteomes" id="UP001551658"/>
    </source>
</evidence>
<dbReference type="InterPro" id="IPR000719">
    <property type="entry name" value="Prot_kinase_dom"/>
</dbReference>
<dbReference type="SUPFAM" id="SSF47090">
    <property type="entry name" value="PGBD-like"/>
    <property type="match status" value="1"/>
</dbReference>
<keyword evidence="3 10" id="KW-0808">Transferase</keyword>
<evidence type="ECO:0000256" key="1">
    <source>
        <dbReference type="ARBA" id="ARBA00012513"/>
    </source>
</evidence>
<dbReference type="EC" id="2.7.11.1" evidence="1"/>
<evidence type="ECO:0000259" key="9">
    <source>
        <dbReference type="PROSITE" id="PS50011"/>
    </source>
</evidence>
<dbReference type="InterPro" id="IPR011009">
    <property type="entry name" value="Kinase-like_dom_sf"/>
</dbReference>
<keyword evidence="4 7" id="KW-0547">Nucleotide-binding</keyword>
<proteinExistence type="predicted"/>
<dbReference type="SUPFAM" id="SSF56112">
    <property type="entry name" value="Protein kinase-like (PK-like)"/>
    <property type="match status" value="1"/>
</dbReference>
<dbReference type="CDD" id="cd14014">
    <property type="entry name" value="STKc_PknB_like"/>
    <property type="match status" value="1"/>
</dbReference>
<dbReference type="PROSITE" id="PS00108">
    <property type="entry name" value="PROTEIN_KINASE_ST"/>
    <property type="match status" value="1"/>
</dbReference>
<dbReference type="PANTHER" id="PTHR43289">
    <property type="entry name" value="MITOGEN-ACTIVATED PROTEIN KINASE KINASE KINASE 20-RELATED"/>
    <property type="match status" value="1"/>
</dbReference>
<keyword evidence="2" id="KW-0723">Serine/threonine-protein kinase</keyword>
<dbReference type="InterPro" id="IPR017441">
    <property type="entry name" value="Protein_kinase_ATP_BS"/>
</dbReference>
<dbReference type="Proteomes" id="UP001551658">
    <property type="component" value="Unassembled WGS sequence"/>
</dbReference>
<accession>A0ABV3F360</accession>
<evidence type="ECO:0000256" key="6">
    <source>
        <dbReference type="ARBA" id="ARBA00022840"/>
    </source>
</evidence>
<reference evidence="10 11" key="1">
    <citation type="submission" date="2024-06" db="EMBL/GenBank/DDBJ databases">
        <title>The Natural Products Discovery Center: Release of the First 8490 Sequenced Strains for Exploring Actinobacteria Biosynthetic Diversity.</title>
        <authorList>
            <person name="Kalkreuter E."/>
            <person name="Kautsar S.A."/>
            <person name="Yang D."/>
            <person name="Bader C.D."/>
            <person name="Teijaro C.N."/>
            <person name="Fluegel L."/>
            <person name="Davis C.M."/>
            <person name="Simpson J.R."/>
            <person name="Lauterbach L."/>
            <person name="Steele A.D."/>
            <person name="Gui C."/>
            <person name="Meng S."/>
            <person name="Li G."/>
            <person name="Viehrig K."/>
            <person name="Ye F."/>
            <person name="Su P."/>
            <person name="Kiefer A.F."/>
            <person name="Nichols A."/>
            <person name="Cepeda A.J."/>
            <person name="Yan W."/>
            <person name="Fan B."/>
            <person name="Jiang Y."/>
            <person name="Adhikari A."/>
            <person name="Zheng C.-J."/>
            <person name="Schuster L."/>
            <person name="Cowan T.M."/>
            <person name="Smanski M.J."/>
            <person name="Chevrette M.G."/>
            <person name="De Carvalho L.P.S."/>
            <person name="Shen B."/>
        </authorList>
    </citation>
    <scope>NUCLEOTIDE SEQUENCE [LARGE SCALE GENOMIC DNA]</scope>
    <source>
        <strain evidence="10 11">NPDC050671</strain>
    </source>
</reference>
<name>A0ABV3F360_9NOCA</name>
<sequence length="497" mass="53806">MVLRIGEEFAGYRIDRELGRGGMGVVYRAVHPRLQSKIVALKVFDPARGGPRGLRLFGREAELVCGLSHPNIVRIHDRDVTDGLCWIEMEYVDGPDVTEVLLDTGAGLDPSRAVRFISDAAAGIDHAHHNKVVHRDIKPSNLLVSTADGRERVLVADFGIARSLEDDATLTGVGRREYSPHYVAPERFVSSLPDHRSDIYSLGATLHRLLTGSYPYPNRGDRELIHAHRSEPAPVPTRIRPDLPEAFDSVIAKAMAKDPDDRYQSCAELAAAARAALSGEVVAEVSRPVHTDSLPRATTSERVGAGTVTGAETVVSQDTTVPASRVRPRRPWMAAAAALTVAFTVALAAGWALAVRAEPDPPTTPVPIAGPGPTATTPSRLTARCHWTIRHFHGDRTYVELPTGHGSRDEPNCILNLGDRTDAVSSVQRAVALCHHIPVDVSGAYDFTTKSAIEQLQKTAGAMADGIYGPRTRTTVLRWPVFRETDGGFAGICRNLD</sequence>
<evidence type="ECO:0000313" key="10">
    <source>
        <dbReference type="EMBL" id="MEV0362144.1"/>
    </source>
</evidence>
<keyword evidence="8" id="KW-0472">Membrane</keyword>
<dbReference type="Pfam" id="PF00069">
    <property type="entry name" value="Pkinase"/>
    <property type="match status" value="1"/>
</dbReference>
<keyword evidence="8" id="KW-0812">Transmembrane</keyword>
<dbReference type="RefSeq" id="WP_357974130.1">
    <property type="nucleotide sequence ID" value="NZ_JBFAIH010000002.1"/>
</dbReference>
<dbReference type="InterPro" id="IPR036366">
    <property type="entry name" value="PGBDSf"/>
</dbReference>
<dbReference type="Gene3D" id="3.30.200.20">
    <property type="entry name" value="Phosphorylase Kinase, domain 1"/>
    <property type="match status" value="1"/>
</dbReference>
<protein>
    <recommendedName>
        <fullName evidence="1">non-specific serine/threonine protein kinase</fullName>
        <ecNumber evidence="1">2.7.11.1</ecNumber>
    </recommendedName>
</protein>
<dbReference type="Gene3D" id="1.10.101.10">
    <property type="entry name" value="PGBD-like superfamily/PGBD"/>
    <property type="match status" value="1"/>
</dbReference>
<dbReference type="GO" id="GO:0004674">
    <property type="term" value="F:protein serine/threonine kinase activity"/>
    <property type="evidence" value="ECO:0007669"/>
    <property type="project" value="UniProtKB-EC"/>
</dbReference>
<evidence type="ECO:0000256" key="5">
    <source>
        <dbReference type="ARBA" id="ARBA00022777"/>
    </source>
</evidence>
<keyword evidence="11" id="KW-1185">Reference proteome</keyword>
<organism evidence="10 11">
    <name type="scientific">Nocardia fusca</name>
    <dbReference type="NCBI Taxonomy" id="941183"/>
    <lineage>
        <taxon>Bacteria</taxon>
        <taxon>Bacillati</taxon>
        <taxon>Actinomycetota</taxon>
        <taxon>Actinomycetes</taxon>
        <taxon>Mycobacteriales</taxon>
        <taxon>Nocardiaceae</taxon>
        <taxon>Nocardia</taxon>
    </lineage>
</organism>
<dbReference type="Gene3D" id="1.10.510.10">
    <property type="entry name" value="Transferase(Phosphotransferase) domain 1"/>
    <property type="match status" value="1"/>
</dbReference>
<evidence type="ECO:0000256" key="2">
    <source>
        <dbReference type="ARBA" id="ARBA00022527"/>
    </source>
</evidence>
<dbReference type="Pfam" id="PF01471">
    <property type="entry name" value="PG_binding_1"/>
    <property type="match status" value="1"/>
</dbReference>
<keyword evidence="8" id="KW-1133">Transmembrane helix</keyword>